<gene>
    <name evidence="1" type="ORF">JG687_00010518</name>
</gene>
<organism evidence="1 2">
    <name type="scientific">Phytophthora cactorum</name>
    <dbReference type="NCBI Taxonomy" id="29920"/>
    <lineage>
        <taxon>Eukaryota</taxon>
        <taxon>Sar</taxon>
        <taxon>Stramenopiles</taxon>
        <taxon>Oomycota</taxon>
        <taxon>Peronosporomycetes</taxon>
        <taxon>Peronosporales</taxon>
        <taxon>Peronosporaceae</taxon>
        <taxon>Phytophthora</taxon>
    </lineage>
</organism>
<dbReference type="EMBL" id="JAENGZ010000599">
    <property type="protein sequence ID" value="KAG6956584.1"/>
    <property type="molecule type" value="Genomic_DNA"/>
</dbReference>
<protein>
    <submittedName>
        <fullName evidence="1">Uncharacterized protein</fullName>
    </submittedName>
</protein>
<evidence type="ECO:0000313" key="1">
    <source>
        <dbReference type="EMBL" id="KAG6956584.1"/>
    </source>
</evidence>
<dbReference type="VEuPathDB" id="FungiDB:PC110_g16905"/>
<proteinExistence type="predicted"/>
<accession>A0A8T1U6M7</accession>
<comment type="caution">
    <text evidence="1">The sequence shown here is derived from an EMBL/GenBank/DDBJ whole genome shotgun (WGS) entry which is preliminary data.</text>
</comment>
<dbReference type="AlphaFoldDB" id="A0A8T1U6M7"/>
<evidence type="ECO:0000313" key="2">
    <source>
        <dbReference type="Proteomes" id="UP000688947"/>
    </source>
</evidence>
<reference evidence="1" key="1">
    <citation type="submission" date="2021-01" db="EMBL/GenBank/DDBJ databases">
        <title>Phytophthora aleatoria, a newly-described species from Pinus radiata is distinct from Phytophthora cactorum isolates based on comparative genomics.</title>
        <authorList>
            <person name="Mcdougal R."/>
            <person name="Panda P."/>
            <person name="Williams N."/>
            <person name="Studholme D.J."/>
        </authorList>
    </citation>
    <scope>NUCLEOTIDE SEQUENCE</scope>
    <source>
        <strain evidence="1">NZFS 3830</strain>
    </source>
</reference>
<dbReference type="OrthoDB" id="127272at2759"/>
<name>A0A8T1U6M7_9STRA</name>
<sequence length="184" mass="21433">MVLTREPRLMGLGTFVENLSRNEGVYSTTIPIPCLLLPDETLKRYEQKFERWLSKTSLTLSSFRNEPHVERLFRGRKLVKLRTNGSRTEDKENAWLVLTNTESCTSRLGSEEAKQQHNKIRGRSELLAKREMTADEFWEDVERYRANGYLGAGSKLKPIARVLPLMNQEFFLKLISDAGWLKRR</sequence>
<dbReference type="Proteomes" id="UP000688947">
    <property type="component" value="Unassembled WGS sequence"/>
</dbReference>